<dbReference type="GO" id="GO:0018845">
    <property type="term" value="F:2-hydroxychromene-2-carboxylate isomerase activity"/>
    <property type="evidence" value="ECO:0007669"/>
    <property type="project" value="InterPro"/>
</dbReference>
<dbReference type="EC" id="2.5.1.18" evidence="1"/>
<dbReference type="InterPro" id="IPR001853">
    <property type="entry name" value="DSBA-like_thioredoxin_dom"/>
</dbReference>
<feature type="domain" description="DSBA-like thioredoxin" evidence="3">
    <location>
        <begin position="7"/>
        <end position="203"/>
    </location>
</feature>
<evidence type="ECO:0000256" key="1">
    <source>
        <dbReference type="PIRNR" id="PIRNR006386"/>
    </source>
</evidence>
<dbReference type="OrthoDB" id="4664297at2759"/>
<evidence type="ECO:0000313" key="5">
    <source>
        <dbReference type="Proteomes" id="UP000554235"/>
    </source>
</evidence>
<dbReference type="PANTHER" id="PTHR42943:SF13">
    <property type="entry name" value="GLUTATHIONE S-TRANSFERASE KAPPA-RELATED"/>
    <property type="match status" value="1"/>
</dbReference>
<dbReference type="GO" id="GO:0004364">
    <property type="term" value="F:glutathione transferase activity"/>
    <property type="evidence" value="ECO:0007669"/>
    <property type="project" value="UniProtKB-UniRule"/>
</dbReference>
<dbReference type="GO" id="GO:1901170">
    <property type="term" value="P:naphthalene catabolic process"/>
    <property type="evidence" value="ECO:0007669"/>
    <property type="project" value="InterPro"/>
</dbReference>
<dbReference type="GO" id="GO:0006749">
    <property type="term" value="P:glutathione metabolic process"/>
    <property type="evidence" value="ECO:0007669"/>
    <property type="project" value="TreeGrafter"/>
</dbReference>
<name>A0A8H4P4Y2_9HYPO</name>
<proteinExistence type="inferred from homology"/>
<comment type="similarity">
    <text evidence="1">Belongs to the GST superfamily. Kappa family.</text>
</comment>
<dbReference type="AlphaFoldDB" id="A0A8H4P4Y2"/>
<organism evidence="4 5">
    <name type="scientific">Fusarium albosuccineum</name>
    <dbReference type="NCBI Taxonomy" id="1237068"/>
    <lineage>
        <taxon>Eukaryota</taxon>
        <taxon>Fungi</taxon>
        <taxon>Dikarya</taxon>
        <taxon>Ascomycota</taxon>
        <taxon>Pezizomycotina</taxon>
        <taxon>Sordariomycetes</taxon>
        <taxon>Hypocreomycetidae</taxon>
        <taxon>Hypocreales</taxon>
        <taxon>Nectriaceae</taxon>
        <taxon>Fusarium</taxon>
        <taxon>Fusarium decemcellulare species complex</taxon>
    </lineage>
</organism>
<dbReference type="InterPro" id="IPR051924">
    <property type="entry name" value="GST_Kappa/NadH"/>
</dbReference>
<dbReference type="Gene3D" id="3.40.30.10">
    <property type="entry name" value="Glutaredoxin"/>
    <property type="match status" value="1"/>
</dbReference>
<dbReference type="GO" id="GO:0005777">
    <property type="term" value="C:peroxisome"/>
    <property type="evidence" value="ECO:0007669"/>
    <property type="project" value="TreeGrafter"/>
</dbReference>
<dbReference type="PIRSF" id="PIRSF006386">
    <property type="entry name" value="HCCAis_GSTk"/>
    <property type="match status" value="1"/>
</dbReference>
<keyword evidence="1" id="KW-0808">Transferase</keyword>
<sequence>MTTRPVIEYYFSFISLWSYIGSRRLQALAQKHDAEIVYKPIDLLHIFSISGGLPVKQRSTQRQAYRLVEMERWTKLRNLPIVQQPKFYPADPSLAHRVLLAAIEELGNRNTSVQEFARLGLETVWANESDIADPATIVKIADASGLEGSRLLERAKQEGGLAEKEQGYTKEAVDRPIFGAPFYFYQNEPFWGQDRLEMLDEVIANGRDPIPLPTEGIFEN</sequence>
<protein>
    <recommendedName>
        <fullName evidence="1">Glutathione S-transferase kappa</fullName>
        <ecNumber evidence="1">2.5.1.18</ecNumber>
    </recommendedName>
</protein>
<dbReference type="SUPFAM" id="SSF52833">
    <property type="entry name" value="Thioredoxin-like"/>
    <property type="match status" value="1"/>
</dbReference>
<feature type="active site" description="Nucleophile" evidence="2">
    <location>
        <position position="15"/>
    </location>
</feature>
<evidence type="ECO:0000313" key="4">
    <source>
        <dbReference type="EMBL" id="KAF4457443.1"/>
    </source>
</evidence>
<dbReference type="InterPro" id="IPR014440">
    <property type="entry name" value="HCCAis_GSTk"/>
</dbReference>
<gene>
    <name evidence="4" type="ORF">FALBO_15190</name>
</gene>
<comment type="catalytic activity">
    <reaction evidence="1">
        <text>RX + glutathione = an S-substituted glutathione + a halide anion + H(+)</text>
        <dbReference type="Rhea" id="RHEA:16437"/>
        <dbReference type="ChEBI" id="CHEBI:15378"/>
        <dbReference type="ChEBI" id="CHEBI:16042"/>
        <dbReference type="ChEBI" id="CHEBI:17792"/>
        <dbReference type="ChEBI" id="CHEBI:57925"/>
        <dbReference type="ChEBI" id="CHEBI:90779"/>
        <dbReference type="EC" id="2.5.1.18"/>
    </reaction>
</comment>
<dbReference type="PANTHER" id="PTHR42943">
    <property type="entry name" value="GLUTATHIONE S-TRANSFERASE KAPPA"/>
    <property type="match status" value="1"/>
</dbReference>
<dbReference type="InterPro" id="IPR036249">
    <property type="entry name" value="Thioredoxin-like_sf"/>
</dbReference>
<accession>A0A8H4P4Y2</accession>
<keyword evidence="5" id="KW-1185">Reference proteome</keyword>
<dbReference type="GO" id="GO:0005739">
    <property type="term" value="C:mitochondrion"/>
    <property type="evidence" value="ECO:0007669"/>
    <property type="project" value="TreeGrafter"/>
</dbReference>
<dbReference type="CDD" id="cd03022">
    <property type="entry name" value="DsbA_HCCA_Iso"/>
    <property type="match status" value="1"/>
</dbReference>
<comment type="caution">
    <text evidence="4">The sequence shown here is derived from an EMBL/GenBank/DDBJ whole genome shotgun (WGS) entry which is preliminary data.</text>
</comment>
<dbReference type="Pfam" id="PF01323">
    <property type="entry name" value="DSBA"/>
    <property type="match status" value="1"/>
</dbReference>
<dbReference type="GO" id="GO:0004602">
    <property type="term" value="F:glutathione peroxidase activity"/>
    <property type="evidence" value="ECO:0007669"/>
    <property type="project" value="TreeGrafter"/>
</dbReference>
<evidence type="ECO:0000256" key="2">
    <source>
        <dbReference type="PIRSR" id="PIRSR006386-1"/>
    </source>
</evidence>
<dbReference type="InterPro" id="IPR044087">
    <property type="entry name" value="NahD-like"/>
</dbReference>
<evidence type="ECO:0000259" key="3">
    <source>
        <dbReference type="Pfam" id="PF01323"/>
    </source>
</evidence>
<dbReference type="Proteomes" id="UP000554235">
    <property type="component" value="Unassembled WGS sequence"/>
</dbReference>
<reference evidence="4 5" key="1">
    <citation type="submission" date="2020-01" db="EMBL/GenBank/DDBJ databases">
        <title>Identification and distribution of gene clusters putatively required for synthesis of sphingolipid metabolism inhibitors in phylogenetically diverse species of the filamentous fungus Fusarium.</title>
        <authorList>
            <person name="Kim H.-S."/>
            <person name="Busman M."/>
            <person name="Brown D.W."/>
            <person name="Divon H."/>
            <person name="Uhlig S."/>
            <person name="Proctor R.H."/>
        </authorList>
    </citation>
    <scope>NUCLEOTIDE SEQUENCE [LARGE SCALE GENOMIC DNA]</scope>
    <source>
        <strain evidence="4 5">NRRL 20459</strain>
    </source>
</reference>
<dbReference type="EMBL" id="JAADYS010002589">
    <property type="protein sequence ID" value="KAF4457443.1"/>
    <property type="molecule type" value="Genomic_DNA"/>
</dbReference>